<evidence type="ECO:0000313" key="2">
    <source>
        <dbReference type="Proteomes" id="UP000029278"/>
    </source>
</evidence>
<sequence>MSKPVMNIALVCGPDCDMETQAVRAALELFGARVFTYWIGRPNDLIAVLSGEDLYAGTDMIVLCFHGDEGKFIMPELGEDVYEEGEPQGDFGPAEILRYAKLDGKIVIGNGCTLGDKELARAFLGRGCRIYIGPDDYPDGNDALMFVLRFFYEMIQHGKSAEEAYALAVTMSEELPMYRLYQGFELI</sequence>
<reference evidence="1 2" key="1">
    <citation type="submission" date="2014-04" db="EMBL/GenBank/DDBJ databases">
        <authorList>
            <person name="Bishop-Lilly K.A."/>
            <person name="Broomall S.M."/>
            <person name="Chain P.S."/>
            <person name="Chertkov O."/>
            <person name="Coyne S.R."/>
            <person name="Daligault H.E."/>
            <person name="Davenport K.W."/>
            <person name="Erkkila T."/>
            <person name="Frey K.G."/>
            <person name="Gibbons H.S."/>
            <person name="Gu W."/>
            <person name="Jaissle J."/>
            <person name="Johnson S.L."/>
            <person name="Koroleva G.I."/>
            <person name="Ladner J.T."/>
            <person name="Lo C.-C."/>
            <person name="Minogue T.D."/>
            <person name="Munk C."/>
            <person name="Palacios G.F."/>
            <person name="Redden C.L."/>
            <person name="Rosenzweig C.N."/>
            <person name="Scholz M.B."/>
            <person name="Teshima H."/>
            <person name="Xu Y."/>
        </authorList>
    </citation>
    <scope>NUCLEOTIDE SEQUENCE [LARGE SCALE GENOMIC DNA]</scope>
    <source>
        <strain evidence="1 2">8244</strain>
    </source>
</reference>
<proteinExistence type="predicted"/>
<evidence type="ECO:0008006" key="3">
    <source>
        <dbReference type="Google" id="ProtNLM"/>
    </source>
</evidence>
<comment type="caution">
    <text evidence="1">The sequence shown here is derived from an EMBL/GenBank/DDBJ whole genome shotgun (WGS) entry which is preliminary data.</text>
</comment>
<keyword evidence="2" id="KW-1185">Reference proteome</keyword>
<dbReference type="RefSeq" id="WP_036625677.1">
    <property type="nucleotide sequence ID" value="NZ_BGML01000002.1"/>
</dbReference>
<dbReference type="Proteomes" id="UP000029278">
    <property type="component" value="Unassembled WGS sequence"/>
</dbReference>
<organism evidence="1 2">
    <name type="scientific">Paenibacillus macerans</name>
    <name type="common">Bacillus macerans</name>
    <dbReference type="NCBI Taxonomy" id="44252"/>
    <lineage>
        <taxon>Bacteria</taxon>
        <taxon>Bacillati</taxon>
        <taxon>Bacillota</taxon>
        <taxon>Bacilli</taxon>
        <taxon>Bacillales</taxon>
        <taxon>Paenibacillaceae</taxon>
        <taxon>Paenibacillus</taxon>
    </lineage>
</organism>
<dbReference type="PATRIC" id="fig|44252.3.peg.4483"/>
<dbReference type="AlphaFoldDB" id="A0A090Z679"/>
<protein>
    <recommendedName>
        <fullName evidence="3">Delta-aminolevulinic acid dehydratase</fullName>
    </recommendedName>
</protein>
<name>A0A090Z679_PAEMA</name>
<dbReference type="OrthoDB" id="4548730at2"/>
<dbReference type="HOGENOM" id="CLU_116302_0_0_9"/>
<gene>
    <name evidence="1" type="ORF">DJ90_215</name>
</gene>
<evidence type="ECO:0000313" key="1">
    <source>
        <dbReference type="EMBL" id="KFN05868.1"/>
    </source>
</evidence>
<dbReference type="STRING" id="44252.DJ90_215"/>
<accession>A0A090Z679</accession>
<dbReference type="EMBL" id="JMQA01000038">
    <property type="protein sequence ID" value="KFN05868.1"/>
    <property type="molecule type" value="Genomic_DNA"/>
</dbReference>
<dbReference type="GeneID" id="77009266"/>